<dbReference type="WBParaSite" id="Csp11.Scaffold629.g14993.t1">
    <property type="protein sequence ID" value="Csp11.Scaffold629.g14993.t1"/>
    <property type="gene ID" value="Csp11.Scaffold629.g14993"/>
</dbReference>
<dbReference type="SMART" id="SM00213">
    <property type="entry name" value="UBQ"/>
    <property type="match status" value="1"/>
</dbReference>
<dbReference type="GO" id="GO:0005654">
    <property type="term" value="C:nucleoplasm"/>
    <property type="evidence" value="ECO:0007669"/>
    <property type="project" value="TreeGrafter"/>
</dbReference>
<dbReference type="AlphaFoldDB" id="A0A1I7U597"/>
<evidence type="ECO:0000313" key="3">
    <source>
        <dbReference type="WBParaSite" id="Csp11.Scaffold629.g14993.t1"/>
    </source>
</evidence>
<dbReference type="Proteomes" id="UP000095282">
    <property type="component" value="Unplaced"/>
</dbReference>
<evidence type="ECO:0000259" key="1">
    <source>
        <dbReference type="PROSITE" id="PS50053"/>
    </source>
</evidence>
<dbReference type="InterPro" id="IPR029071">
    <property type="entry name" value="Ubiquitin-like_domsf"/>
</dbReference>
<dbReference type="PROSITE" id="PS50053">
    <property type="entry name" value="UBIQUITIN_2"/>
    <property type="match status" value="1"/>
</dbReference>
<dbReference type="CDD" id="cd17039">
    <property type="entry name" value="Ubl_ubiquitin_like"/>
    <property type="match status" value="1"/>
</dbReference>
<feature type="domain" description="Ubiquitin-like" evidence="1">
    <location>
        <begin position="118"/>
        <end position="189"/>
    </location>
</feature>
<dbReference type="Pfam" id="PF00240">
    <property type="entry name" value="ubiquitin"/>
    <property type="match status" value="1"/>
</dbReference>
<dbReference type="PANTHER" id="PTHR10621:SF0">
    <property type="entry name" value="UV EXCISION REPAIR PROTEIN RAD23"/>
    <property type="match status" value="1"/>
</dbReference>
<dbReference type="Gene3D" id="3.10.20.90">
    <property type="entry name" value="Phosphatidylinositol 3-kinase Catalytic Subunit, Chain A, domain 1"/>
    <property type="match status" value="1"/>
</dbReference>
<evidence type="ECO:0000313" key="2">
    <source>
        <dbReference type="Proteomes" id="UP000095282"/>
    </source>
</evidence>
<name>A0A1I7U597_9PELO</name>
<reference evidence="3" key="1">
    <citation type="submission" date="2016-11" db="UniProtKB">
        <authorList>
            <consortium name="WormBaseParasite"/>
        </authorList>
    </citation>
    <scope>IDENTIFICATION</scope>
</reference>
<accession>A0A1I7U597</accession>
<dbReference type="GO" id="GO:0070628">
    <property type="term" value="F:proteasome binding"/>
    <property type="evidence" value="ECO:0007669"/>
    <property type="project" value="TreeGrafter"/>
</dbReference>
<dbReference type="GO" id="GO:0043161">
    <property type="term" value="P:proteasome-mediated ubiquitin-dependent protein catabolic process"/>
    <property type="evidence" value="ECO:0007669"/>
    <property type="project" value="TreeGrafter"/>
</dbReference>
<protein>
    <submittedName>
        <fullName evidence="3">Ubiquitin-like domain-containing protein</fullName>
    </submittedName>
</protein>
<sequence length="192" mass="22416">MPPKRSAGVVSNVAFEEMRKEQTEFKKEVLETLQLIRQEIKGNQEKSEEQVMNKLQLMMNEQKKLQDEQQKMLGEVETIRNDVKCLKKDSEAQVPNKQVKQEINESSSKEAETMTENIKITVFFWTKTLLFHLEMFPTDTILDLKKRIEAKEEINVPVQEQKLLFNGEECENHRTLDECGIITNSALNLRIC</sequence>
<dbReference type="InterPro" id="IPR000626">
    <property type="entry name" value="Ubiquitin-like_dom"/>
</dbReference>
<dbReference type="SUPFAM" id="SSF54236">
    <property type="entry name" value="Ubiquitin-like"/>
    <property type="match status" value="1"/>
</dbReference>
<dbReference type="GO" id="GO:0043130">
    <property type="term" value="F:ubiquitin binding"/>
    <property type="evidence" value="ECO:0007669"/>
    <property type="project" value="TreeGrafter"/>
</dbReference>
<keyword evidence="2" id="KW-1185">Reference proteome</keyword>
<dbReference type="GO" id="GO:0031593">
    <property type="term" value="F:polyubiquitin modification-dependent protein binding"/>
    <property type="evidence" value="ECO:0007669"/>
    <property type="project" value="TreeGrafter"/>
</dbReference>
<organism evidence="2 3">
    <name type="scientific">Caenorhabditis tropicalis</name>
    <dbReference type="NCBI Taxonomy" id="1561998"/>
    <lineage>
        <taxon>Eukaryota</taxon>
        <taxon>Metazoa</taxon>
        <taxon>Ecdysozoa</taxon>
        <taxon>Nematoda</taxon>
        <taxon>Chromadorea</taxon>
        <taxon>Rhabditida</taxon>
        <taxon>Rhabditina</taxon>
        <taxon>Rhabditomorpha</taxon>
        <taxon>Rhabditoidea</taxon>
        <taxon>Rhabditidae</taxon>
        <taxon>Peloderinae</taxon>
        <taxon>Caenorhabditis</taxon>
    </lineage>
</organism>
<proteinExistence type="predicted"/>
<dbReference type="GO" id="GO:0005829">
    <property type="term" value="C:cytosol"/>
    <property type="evidence" value="ECO:0007669"/>
    <property type="project" value="TreeGrafter"/>
</dbReference>
<dbReference type="PANTHER" id="PTHR10621">
    <property type="entry name" value="UV EXCISION REPAIR PROTEIN RAD23"/>
    <property type="match status" value="1"/>
</dbReference>